<sequence>MNIHFLGTSASEGWPSLFCRCASCLKARELGGRNIRSRTSVLIDGVVKIDFPPDTFYHVVRDNIDLGAVKHLLFTHSHRDHFYPADLECRLTRWFAQNIDREFHIYGDELVLAGSRAVLASSQQAGFFHPEDRMHYRMLKPFVPIELETEKGTYRVTALLANHDREETCLLFYIEKDGKAYLHANDTGWLPEETWAWLEGKRLDMATFDCTGGHVPDRPKGQRPGGHLNIDAVIEMTHIFRDKKMLHENSRVFATHFSHEIGLTHDEMAEIFKPHGIQPAYDSLRVDL</sequence>
<evidence type="ECO:0000256" key="1">
    <source>
        <dbReference type="ARBA" id="ARBA00034221"/>
    </source>
</evidence>
<evidence type="ECO:0000313" key="6">
    <source>
        <dbReference type="Proteomes" id="UP001589818"/>
    </source>
</evidence>
<evidence type="ECO:0000313" key="5">
    <source>
        <dbReference type="EMBL" id="MFC0396531.1"/>
    </source>
</evidence>
<dbReference type="Proteomes" id="UP001589818">
    <property type="component" value="Unassembled WGS sequence"/>
</dbReference>
<dbReference type="RefSeq" id="WP_204818618.1">
    <property type="nucleotide sequence ID" value="NZ_JANHOF010000005.1"/>
</dbReference>
<comment type="caution">
    <text evidence="5">The sequence shown here is derived from an EMBL/GenBank/DDBJ whole genome shotgun (WGS) entry which is preliminary data.</text>
</comment>
<comment type="catalytic activity">
    <reaction evidence="3">
        <text>3',5'-cyclic UMP + H2O = UMP + H(+)</text>
        <dbReference type="Rhea" id="RHEA:70575"/>
        <dbReference type="ChEBI" id="CHEBI:15377"/>
        <dbReference type="ChEBI" id="CHEBI:15378"/>
        <dbReference type="ChEBI" id="CHEBI:57865"/>
        <dbReference type="ChEBI" id="CHEBI:184387"/>
    </reaction>
    <physiologicalReaction direction="left-to-right" evidence="3">
        <dbReference type="Rhea" id="RHEA:70576"/>
    </physiologicalReaction>
</comment>
<accession>A0ABV6JKU3</accession>
<keyword evidence="6" id="KW-1185">Reference proteome</keyword>
<proteinExistence type="predicted"/>
<evidence type="ECO:0000259" key="4">
    <source>
        <dbReference type="Pfam" id="PF12706"/>
    </source>
</evidence>
<comment type="function">
    <text evidence="2">Counteracts the endogenous Pycsar antiviral defense system. Phosphodiesterase that enables metal-dependent hydrolysis of host cyclic nucleotide Pycsar defense signals such as cCMP and cUMP.</text>
</comment>
<dbReference type="PANTHER" id="PTHR42663:SF6">
    <property type="entry name" value="HYDROLASE C777.06C-RELATED"/>
    <property type="match status" value="1"/>
</dbReference>
<dbReference type="PANTHER" id="PTHR42663">
    <property type="entry name" value="HYDROLASE C777.06C-RELATED-RELATED"/>
    <property type="match status" value="1"/>
</dbReference>
<comment type="catalytic activity">
    <reaction evidence="1">
        <text>3',5'-cyclic CMP + H2O = CMP + H(+)</text>
        <dbReference type="Rhea" id="RHEA:72675"/>
        <dbReference type="ChEBI" id="CHEBI:15377"/>
        <dbReference type="ChEBI" id="CHEBI:15378"/>
        <dbReference type="ChEBI" id="CHEBI:58003"/>
        <dbReference type="ChEBI" id="CHEBI:60377"/>
    </reaction>
    <physiologicalReaction direction="left-to-right" evidence="1">
        <dbReference type="Rhea" id="RHEA:72676"/>
    </physiologicalReaction>
</comment>
<gene>
    <name evidence="5" type="ORF">ACFFJ8_34930</name>
</gene>
<organism evidence="5 6">
    <name type="scientific">Paenibacillus mendelii</name>
    <dbReference type="NCBI Taxonomy" id="206163"/>
    <lineage>
        <taxon>Bacteria</taxon>
        <taxon>Bacillati</taxon>
        <taxon>Bacillota</taxon>
        <taxon>Bacilli</taxon>
        <taxon>Bacillales</taxon>
        <taxon>Paenibacillaceae</taxon>
        <taxon>Paenibacillus</taxon>
    </lineage>
</organism>
<dbReference type="InterPro" id="IPR036866">
    <property type="entry name" value="RibonucZ/Hydroxyglut_hydro"/>
</dbReference>
<dbReference type="Gene3D" id="3.60.15.10">
    <property type="entry name" value="Ribonuclease Z/Hydroxyacylglutathione hydrolase-like"/>
    <property type="match status" value="1"/>
</dbReference>
<feature type="domain" description="Metallo-beta-lactamase" evidence="4">
    <location>
        <begin position="41"/>
        <end position="241"/>
    </location>
</feature>
<dbReference type="InterPro" id="IPR001279">
    <property type="entry name" value="Metallo-B-lactamas"/>
</dbReference>
<evidence type="ECO:0000256" key="2">
    <source>
        <dbReference type="ARBA" id="ARBA00034301"/>
    </source>
</evidence>
<name>A0ABV6JKU3_9BACL</name>
<dbReference type="EMBL" id="JBHLVF010000061">
    <property type="protein sequence ID" value="MFC0396531.1"/>
    <property type="molecule type" value="Genomic_DNA"/>
</dbReference>
<dbReference type="SUPFAM" id="SSF56281">
    <property type="entry name" value="Metallo-hydrolase/oxidoreductase"/>
    <property type="match status" value="1"/>
</dbReference>
<evidence type="ECO:0000256" key="3">
    <source>
        <dbReference type="ARBA" id="ARBA00048505"/>
    </source>
</evidence>
<protein>
    <submittedName>
        <fullName evidence="5">MBL fold metallo-hydrolase</fullName>
    </submittedName>
</protein>
<reference evidence="5 6" key="1">
    <citation type="submission" date="2024-09" db="EMBL/GenBank/DDBJ databases">
        <authorList>
            <person name="Sun Q."/>
            <person name="Mori K."/>
        </authorList>
    </citation>
    <scope>NUCLEOTIDE SEQUENCE [LARGE SCALE GENOMIC DNA]</scope>
    <source>
        <strain evidence="5 6">CCM 4839</strain>
    </source>
</reference>
<dbReference type="Pfam" id="PF12706">
    <property type="entry name" value="Lactamase_B_2"/>
    <property type="match status" value="1"/>
</dbReference>